<gene>
    <name evidence="6" type="ORF">H0241_12790</name>
</gene>
<dbReference type="GO" id="GO:0005524">
    <property type="term" value="F:ATP binding"/>
    <property type="evidence" value="ECO:0007669"/>
    <property type="project" value="UniProtKB-KW"/>
</dbReference>
<evidence type="ECO:0000313" key="6">
    <source>
        <dbReference type="EMBL" id="MBA1141128.1"/>
    </source>
</evidence>
<comment type="caution">
    <text evidence="6">The sequence shown here is derived from an EMBL/GenBank/DDBJ whole genome shotgun (WGS) entry which is preliminary data.</text>
</comment>
<proteinExistence type="predicted"/>
<dbReference type="InterPro" id="IPR027417">
    <property type="entry name" value="P-loop_NTPase"/>
</dbReference>
<keyword evidence="1" id="KW-0547">Nucleotide-binding</keyword>
<dbReference type="InterPro" id="IPR014001">
    <property type="entry name" value="Helicase_ATP-bd"/>
</dbReference>
<evidence type="ECO:0000256" key="2">
    <source>
        <dbReference type="ARBA" id="ARBA00022801"/>
    </source>
</evidence>
<evidence type="ECO:0000259" key="5">
    <source>
        <dbReference type="PROSITE" id="PS51192"/>
    </source>
</evidence>
<dbReference type="SMART" id="SM00487">
    <property type="entry name" value="DEXDc"/>
    <property type="match status" value="1"/>
</dbReference>
<dbReference type="SUPFAM" id="SSF52540">
    <property type="entry name" value="P-loop containing nucleoside triphosphate hydrolases"/>
    <property type="match status" value="1"/>
</dbReference>
<dbReference type="GO" id="GO:0004386">
    <property type="term" value="F:helicase activity"/>
    <property type="evidence" value="ECO:0007669"/>
    <property type="project" value="UniProtKB-KW"/>
</dbReference>
<dbReference type="PROSITE" id="PS51192">
    <property type="entry name" value="HELICASE_ATP_BIND_1"/>
    <property type="match status" value="1"/>
</dbReference>
<dbReference type="Proteomes" id="UP000558284">
    <property type="component" value="Unassembled WGS sequence"/>
</dbReference>
<reference evidence="6 7" key="1">
    <citation type="submission" date="2020-07" db="EMBL/GenBank/DDBJ databases">
        <title>Definition of the novel symbiovar canariense within Mesorhizobium novociceri, a new species of genus Mesorhizobium nodulating Cicer canariense in the Caldera de Taburiente National Park (La Palma, Canary Islands).</title>
        <authorList>
            <person name="Leon-Barrios M."/>
            <person name="Perez-Yepez J."/>
            <person name="Flores-Felix J.D."/>
            <person name="Ramirez-Baena M.H."/>
            <person name="Pulido-Suarez L."/>
            <person name="Igual J.M."/>
            <person name="Velazquez E."/>
            <person name="Peix A."/>
        </authorList>
    </citation>
    <scope>NUCLEOTIDE SEQUENCE [LARGE SCALE GENOMIC DNA]</scope>
    <source>
        <strain evidence="6 7">CCANP35</strain>
    </source>
</reference>
<protein>
    <submittedName>
        <fullName evidence="6">DEAD/DEAH box helicase</fullName>
    </submittedName>
</protein>
<dbReference type="AlphaFoldDB" id="A0A838B2P5"/>
<organism evidence="6 7">
    <name type="scientific">Mesorhizobium neociceri</name>
    <dbReference type="NCBI Taxonomy" id="1307853"/>
    <lineage>
        <taxon>Bacteria</taxon>
        <taxon>Pseudomonadati</taxon>
        <taxon>Pseudomonadota</taxon>
        <taxon>Alphaproteobacteria</taxon>
        <taxon>Hyphomicrobiales</taxon>
        <taxon>Phyllobacteriaceae</taxon>
        <taxon>Mesorhizobium</taxon>
    </lineage>
</organism>
<accession>A0A838B2P5</accession>
<evidence type="ECO:0000256" key="3">
    <source>
        <dbReference type="ARBA" id="ARBA00022806"/>
    </source>
</evidence>
<dbReference type="PANTHER" id="PTHR47961:SF6">
    <property type="entry name" value="DNA-DIRECTED DNA POLYMERASE"/>
    <property type="match status" value="1"/>
</dbReference>
<dbReference type="PANTHER" id="PTHR47961">
    <property type="entry name" value="DNA POLYMERASE THETA, PUTATIVE (AFU_ORTHOLOGUE AFUA_1G05260)-RELATED"/>
    <property type="match status" value="1"/>
</dbReference>
<dbReference type="InterPro" id="IPR050474">
    <property type="entry name" value="Hel308_SKI2-like"/>
</dbReference>
<dbReference type="InterPro" id="IPR011545">
    <property type="entry name" value="DEAD/DEAH_box_helicase_dom"/>
</dbReference>
<evidence type="ECO:0000313" key="7">
    <source>
        <dbReference type="Proteomes" id="UP000558284"/>
    </source>
</evidence>
<evidence type="ECO:0000256" key="1">
    <source>
        <dbReference type="ARBA" id="ARBA00022741"/>
    </source>
</evidence>
<sequence>MYDPETAALIRTAPSFSGLDIGRLPELLTEAFAKIAAARVRLRDGSIGQDEDVVRLVRDMQRLALANEALVSITPEREDRAAAAFVAGSAHQLCFNARAIGREDGESPTFLGAESISPNIAAVLLFLIAEATADASEIADRFDTGGASVVEQTLISAIRSLAKGNLLAIVPAATPPRDAVRSASDIGRAASLALYYTLLRGVRELANELLGADNAESGLAIATFRSVIDLSFPQMEKDIAAWDRQQIGLFAGPYHLASLLVSVARDLGESAVIRITPPGGVDADKWSRAMKRVARSRPYLWRNHRQAVAAGYLELDKSAAVSFPTGAGKSTLAELKINATLLADRKVIFLAPTNALVGQTTRALRRAFKNTNVGQERFDEVGFLSEEDDLPQIFVMTPESCLAQMSIQPEVFEGVGLLVFDECHLLHARDLSDSRRALDAMLCVLNFGALVPEASMLLLSAMMKNTDEIAGWVQALTGRDCLALDLPWKPTRQLRGSVVYTQTDIVRLGGGLRKAQAAKRTVNPSVKDKAALTTEALAFFGLKQTWATRKATDYSLVKLLQDPVQLGANGYWNLTPNAGEVSSAIATAAAQSGLKTLVFFQTIPNANATKNRISQQLGTVAIPLTEEEKAWMSITAVELGHAAHSFLDIVDDHLVSQCVVHHGLKNGNCASRSTSAQMVRLLWPPHRPSHRE</sequence>
<dbReference type="GO" id="GO:0016787">
    <property type="term" value="F:hydrolase activity"/>
    <property type="evidence" value="ECO:0007669"/>
    <property type="project" value="UniProtKB-KW"/>
</dbReference>
<dbReference type="EMBL" id="JACDTY010000005">
    <property type="protein sequence ID" value="MBA1141128.1"/>
    <property type="molecule type" value="Genomic_DNA"/>
</dbReference>
<dbReference type="RefSeq" id="WP_181057885.1">
    <property type="nucleotide sequence ID" value="NZ_JACDTY010000005.1"/>
</dbReference>
<keyword evidence="4" id="KW-0067">ATP-binding</keyword>
<keyword evidence="3 6" id="KW-0347">Helicase</keyword>
<dbReference type="GO" id="GO:0003676">
    <property type="term" value="F:nucleic acid binding"/>
    <property type="evidence" value="ECO:0007669"/>
    <property type="project" value="InterPro"/>
</dbReference>
<dbReference type="Pfam" id="PF00270">
    <property type="entry name" value="DEAD"/>
    <property type="match status" value="1"/>
</dbReference>
<feature type="domain" description="Helicase ATP-binding" evidence="5">
    <location>
        <begin position="310"/>
        <end position="481"/>
    </location>
</feature>
<evidence type="ECO:0000256" key="4">
    <source>
        <dbReference type="ARBA" id="ARBA00022840"/>
    </source>
</evidence>
<keyword evidence="7" id="KW-1185">Reference proteome</keyword>
<keyword evidence="2" id="KW-0378">Hydrolase</keyword>
<name>A0A838B2P5_9HYPH</name>
<dbReference type="Gene3D" id="3.40.50.300">
    <property type="entry name" value="P-loop containing nucleotide triphosphate hydrolases"/>
    <property type="match status" value="1"/>
</dbReference>